<sequence>MVRTGYAQVLRALSKASRPPPTRAQGRARLETLVQFIARGVLPNKFPKNSRKKWRGSLDPDAKDEGLSADNPNIFSVEKFVRKAKVSEQLSLQLRIMVLETQIYLLLRKIYEVAVDKKFPSHMKDKFKKWAASTETPENIAMEEDEDVLASSWGQYDRMPELVIIMPELRAFSQPSEPRHLYPSLLRDWWSKGYIKAQLIDSKGKRTRLQVWELTRHIGKSQCDPRYLQAEISALQAERLKAELYMLTLKQDISAAGIHLPMASSACKAESGRVE</sequence>
<name>A0A9W8YN32_9PEZI</name>
<keyword evidence="2" id="KW-1185">Reference proteome</keyword>
<organism evidence="1 2">
    <name type="scientific">Gnomoniopsis smithogilvyi</name>
    <dbReference type="NCBI Taxonomy" id="1191159"/>
    <lineage>
        <taxon>Eukaryota</taxon>
        <taxon>Fungi</taxon>
        <taxon>Dikarya</taxon>
        <taxon>Ascomycota</taxon>
        <taxon>Pezizomycotina</taxon>
        <taxon>Sordariomycetes</taxon>
        <taxon>Sordariomycetidae</taxon>
        <taxon>Diaporthales</taxon>
        <taxon>Gnomoniaceae</taxon>
        <taxon>Gnomoniopsis</taxon>
    </lineage>
</organism>
<gene>
    <name evidence="1" type="ORF">N0V93_006359</name>
</gene>
<accession>A0A9W8YN32</accession>
<protein>
    <submittedName>
        <fullName evidence="1">Uncharacterized protein</fullName>
    </submittedName>
</protein>
<evidence type="ECO:0000313" key="2">
    <source>
        <dbReference type="Proteomes" id="UP001140453"/>
    </source>
</evidence>
<evidence type="ECO:0000313" key="1">
    <source>
        <dbReference type="EMBL" id="KAJ4388898.1"/>
    </source>
</evidence>
<dbReference type="EMBL" id="JAPEVB010000004">
    <property type="protein sequence ID" value="KAJ4388898.1"/>
    <property type="molecule type" value="Genomic_DNA"/>
</dbReference>
<dbReference type="AlphaFoldDB" id="A0A9W8YN32"/>
<proteinExistence type="predicted"/>
<reference evidence="1" key="1">
    <citation type="submission" date="2022-10" db="EMBL/GenBank/DDBJ databases">
        <title>Tapping the CABI collections for fungal endophytes: first genome assemblies for Collariella, Neodidymelliopsis, Ascochyta clinopodiicola, Didymella pomorum, Didymosphaeria variabile, Neocosmospora piperis and Neocucurbitaria cava.</title>
        <authorList>
            <person name="Hill R."/>
        </authorList>
    </citation>
    <scope>NUCLEOTIDE SEQUENCE</scope>
    <source>
        <strain evidence="1">IMI 355082</strain>
    </source>
</reference>
<comment type="caution">
    <text evidence="1">The sequence shown here is derived from an EMBL/GenBank/DDBJ whole genome shotgun (WGS) entry which is preliminary data.</text>
</comment>
<dbReference type="Proteomes" id="UP001140453">
    <property type="component" value="Unassembled WGS sequence"/>
</dbReference>